<dbReference type="GO" id="GO:0003723">
    <property type="term" value="F:RNA binding"/>
    <property type="evidence" value="ECO:0007669"/>
    <property type="project" value="UniProtKB-UniRule"/>
</dbReference>
<dbReference type="AlphaFoldDB" id="A0A2P2L8Q7"/>
<dbReference type="Gene3D" id="3.30.1370.10">
    <property type="entry name" value="K Homology domain, type 1"/>
    <property type="match status" value="1"/>
</dbReference>
<dbReference type="PROSITE" id="PS50084">
    <property type="entry name" value="KH_TYPE_1"/>
    <property type="match status" value="1"/>
</dbReference>
<evidence type="ECO:0000259" key="2">
    <source>
        <dbReference type="SMART" id="SM00322"/>
    </source>
</evidence>
<proteinExistence type="predicted"/>
<dbReference type="InterPro" id="IPR009210">
    <property type="entry name" value="ASCC1"/>
</dbReference>
<dbReference type="InterPro" id="IPR004088">
    <property type="entry name" value="KH_dom_type_1"/>
</dbReference>
<protein>
    <submittedName>
        <fullName evidence="3">Uncharacterized protein LOC105635028 isoform X1</fullName>
    </submittedName>
</protein>
<dbReference type="InterPro" id="IPR019510">
    <property type="entry name" value="AKAP7-like_phosphoesterase"/>
</dbReference>
<dbReference type="InterPro" id="IPR009097">
    <property type="entry name" value="Cyclic_Pdiesterase"/>
</dbReference>
<reference evidence="3" key="1">
    <citation type="submission" date="2018-02" db="EMBL/GenBank/DDBJ databases">
        <title>Rhizophora mucronata_Transcriptome.</title>
        <authorList>
            <person name="Meera S.P."/>
            <person name="Sreeshan A."/>
            <person name="Augustine A."/>
        </authorList>
    </citation>
    <scope>NUCLEOTIDE SEQUENCE</scope>
    <source>
        <tissue evidence="3">Leaf</tissue>
    </source>
</reference>
<dbReference type="InterPro" id="IPR036612">
    <property type="entry name" value="KH_dom_type_1_sf"/>
</dbReference>
<accession>A0A2P2L8Q7</accession>
<dbReference type="SMART" id="SM00322">
    <property type="entry name" value="KH"/>
    <property type="match status" value="1"/>
</dbReference>
<organism evidence="3">
    <name type="scientific">Rhizophora mucronata</name>
    <name type="common">Asiatic mangrove</name>
    <dbReference type="NCBI Taxonomy" id="61149"/>
    <lineage>
        <taxon>Eukaryota</taxon>
        <taxon>Viridiplantae</taxon>
        <taxon>Streptophyta</taxon>
        <taxon>Embryophyta</taxon>
        <taxon>Tracheophyta</taxon>
        <taxon>Spermatophyta</taxon>
        <taxon>Magnoliopsida</taxon>
        <taxon>eudicotyledons</taxon>
        <taxon>Gunneridae</taxon>
        <taxon>Pentapetalae</taxon>
        <taxon>rosids</taxon>
        <taxon>fabids</taxon>
        <taxon>Malpighiales</taxon>
        <taxon>Rhizophoraceae</taxon>
        <taxon>Rhizophora</taxon>
    </lineage>
</organism>
<dbReference type="EMBL" id="GGEC01033877">
    <property type="protein sequence ID" value="MBX14361.1"/>
    <property type="molecule type" value="Transcribed_RNA"/>
</dbReference>
<dbReference type="Gene3D" id="3.90.1140.10">
    <property type="entry name" value="Cyclic phosphodiesterase"/>
    <property type="match status" value="1"/>
</dbReference>
<dbReference type="GO" id="GO:0006355">
    <property type="term" value="P:regulation of DNA-templated transcription"/>
    <property type="evidence" value="ECO:0007669"/>
    <property type="project" value="TreeGrafter"/>
</dbReference>
<dbReference type="SUPFAM" id="SSF55144">
    <property type="entry name" value="LigT-like"/>
    <property type="match status" value="1"/>
</dbReference>
<dbReference type="SUPFAM" id="SSF54791">
    <property type="entry name" value="Eukaryotic type KH-domain (KH-domain type I)"/>
    <property type="match status" value="1"/>
</dbReference>
<dbReference type="GO" id="GO:0006307">
    <property type="term" value="P:DNA alkylation repair"/>
    <property type="evidence" value="ECO:0007669"/>
    <property type="project" value="InterPro"/>
</dbReference>
<evidence type="ECO:0000256" key="1">
    <source>
        <dbReference type="PROSITE-ProRule" id="PRU00117"/>
    </source>
</evidence>
<dbReference type="GO" id="GO:0005634">
    <property type="term" value="C:nucleus"/>
    <property type="evidence" value="ECO:0007669"/>
    <property type="project" value="TreeGrafter"/>
</dbReference>
<dbReference type="Pfam" id="PF10469">
    <property type="entry name" value="AKAP7_NLS"/>
    <property type="match status" value="1"/>
</dbReference>
<dbReference type="PANTHER" id="PTHR13360">
    <property type="entry name" value="ACTIVATING SIGNAL COINTEGRATOR 1 COMPLEX SUBUNIT 1"/>
    <property type="match status" value="1"/>
</dbReference>
<dbReference type="Pfam" id="PF00013">
    <property type="entry name" value="KH_1"/>
    <property type="match status" value="1"/>
</dbReference>
<keyword evidence="1" id="KW-0694">RNA-binding</keyword>
<evidence type="ECO:0000313" key="3">
    <source>
        <dbReference type="EMBL" id="MBX14361.1"/>
    </source>
</evidence>
<dbReference type="InterPro" id="IPR004087">
    <property type="entry name" value="KH_dom"/>
</dbReference>
<sequence length="487" mass="53987">MLVSGSKALFRVDRALKLVNLIVNSELVNYFQGDCSHRRLSFSKKLVGGKVNLGSMDLSKKQRPVEQIRRQISSQASSMEEDIIKDVIIESERGYQDQEVLSISSSILNHEQVTQVAESVTINSTTLEEKVEDGSLEGESAFPAEKHILSVEVAASLVRFIVGKGGCMKKKIEEELGVKITIPSPRKEEPVVIEGFSLHSVTEASQKIQAIIDEAVKSPSVDYSHFISLPLAIHPELVGKLVNFQNTILGNNNASVDEKGDPVEVGVKVEDERHANVDSAHIPVVSYAPKASKTASLSDLGIDKSIFIKPKTFHLTVLMLKLWNKERVNAASEVLESISSKVMDALDNRPIAIRLKGLDCMKGSLAKARVLYATVEEASNDGRLMRACQVIIDEFVKAGLVLERDAKHTLKLHATVMNVRHRKGCWKMRRGNGDSFDARGIFEKFGSEDWGEYLIREAHLSQRFVYDENGFYHCCASIPFPESLQGD</sequence>
<dbReference type="PANTHER" id="PTHR13360:SF1">
    <property type="entry name" value="ACTIVATING SIGNAL COINTEGRATOR 1 COMPLEX SUBUNIT 1"/>
    <property type="match status" value="1"/>
</dbReference>
<name>A0A2P2L8Q7_RHIMU</name>
<feature type="domain" description="K Homology" evidence="2">
    <location>
        <begin position="145"/>
        <end position="213"/>
    </location>
</feature>